<dbReference type="KEGG" id="msd:MYSTI_01834"/>
<dbReference type="Gene3D" id="1.25.40.10">
    <property type="entry name" value="Tetratricopeptide repeat domain"/>
    <property type="match status" value="1"/>
</dbReference>
<dbReference type="AlphaFoldDB" id="L7U308"/>
<gene>
    <name evidence="1" type="ordered locus">MYSTI_01834</name>
</gene>
<proteinExistence type="predicted"/>
<evidence type="ECO:0000313" key="2">
    <source>
        <dbReference type="Proteomes" id="UP000011131"/>
    </source>
</evidence>
<keyword evidence="2" id="KW-1185">Reference proteome</keyword>
<organism evidence="1 2">
    <name type="scientific">Myxococcus stipitatus (strain DSM 14675 / JCM 12634 / Mx s8)</name>
    <dbReference type="NCBI Taxonomy" id="1278073"/>
    <lineage>
        <taxon>Bacteria</taxon>
        <taxon>Pseudomonadati</taxon>
        <taxon>Myxococcota</taxon>
        <taxon>Myxococcia</taxon>
        <taxon>Myxococcales</taxon>
        <taxon>Cystobacterineae</taxon>
        <taxon>Myxococcaceae</taxon>
        <taxon>Myxococcus</taxon>
    </lineage>
</organism>
<protein>
    <submittedName>
        <fullName evidence="1">Uncharacterized protein</fullName>
    </submittedName>
</protein>
<dbReference type="SUPFAM" id="SSF48452">
    <property type="entry name" value="TPR-like"/>
    <property type="match status" value="1"/>
</dbReference>
<reference evidence="1 2" key="1">
    <citation type="journal article" date="2013" name="Genome Announc.">
        <title>Complete genome sequence of Myxococcus stipitatus strain DSM 14675, a fruiting myxobacterium.</title>
        <authorList>
            <person name="Huntley S."/>
            <person name="Kneip S."/>
            <person name="Treuner-Lange A."/>
            <person name="Sogaard-Andersen L."/>
        </authorList>
    </citation>
    <scope>NUCLEOTIDE SEQUENCE [LARGE SCALE GENOMIC DNA]</scope>
    <source>
        <strain evidence="2">DSM 14675 / JCM 12634 / Mx s8</strain>
    </source>
</reference>
<dbReference type="Pfam" id="PF13432">
    <property type="entry name" value="TPR_16"/>
    <property type="match status" value="1"/>
</dbReference>
<sequence>MSAARALLFLFVSACITTGGHSLESKPLLAEEGAPLDTPVTRAVEAVGQRDFDVAQKHLAQALAEAPDDPRALFVQACAFLERGSLTEAAVAVKRLREVAPTSLEGPLLEALRERRGTHPTENWRDSFVAAWLRAGRPMFEDPGLFSGMASWDQMEATLAGAWARTDRVEARLMLAFAGARLEDASRRWLSARLEDIQDPRLLLSALDYFPSDSQPVDHREALRARLRRFAAEDPTEMQRALVLLMEPRQPDAPLTEEELRELERIAALPDYRPTSAASFYAEAERLLTSAGVKEPAGGAFSAMVQRLALQGPALLVRVVKASDKTLSPDHRMRLGQALWLLGERIAAESTLVERMVGRNLRRQGATLLGDSEKLAQATTDLEEAQSVARAVRQLELDSWPLPSLQEAMLAASVEDEWTHLRAFASP</sequence>
<dbReference type="EMBL" id="CP004025">
    <property type="protein sequence ID" value="AGC43166.1"/>
    <property type="molecule type" value="Genomic_DNA"/>
</dbReference>
<dbReference type="Proteomes" id="UP000011131">
    <property type="component" value="Chromosome"/>
</dbReference>
<dbReference type="HOGENOM" id="CLU_638910_0_0_7"/>
<dbReference type="OrthoDB" id="5518019at2"/>
<dbReference type="STRING" id="1278073.MYSTI_01834"/>
<dbReference type="RefSeq" id="WP_015347428.1">
    <property type="nucleotide sequence ID" value="NC_020126.1"/>
</dbReference>
<evidence type="ECO:0000313" key="1">
    <source>
        <dbReference type="EMBL" id="AGC43166.1"/>
    </source>
</evidence>
<accession>L7U308</accession>
<dbReference type="PATRIC" id="fig|1278073.3.peg.1883"/>
<dbReference type="InterPro" id="IPR011990">
    <property type="entry name" value="TPR-like_helical_dom_sf"/>
</dbReference>
<dbReference type="eggNOG" id="COG3063">
    <property type="taxonomic scope" value="Bacteria"/>
</dbReference>
<name>L7U308_MYXSD</name>